<dbReference type="RefSeq" id="WP_338179327.1">
    <property type="nucleotide sequence ID" value="NZ_JAEKNQ010000036.1"/>
</dbReference>
<dbReference type="SMART" id="SM00922">
    <property type="entry name" value="MR_MLE"/>
    <property type="match status" value="1"/>
</dbReference>
<dbReference type="Gene3D" id="3.30.390.10">
    <property type="entry name" value="Enolase-like, N-terminal domain"/>
    <property type="match status" value="1"/>
</dbReference>
<gene>
    <name evidence="5" type="ORF">JF888_09400</name>
</gene>
<evidence type="ECO:0000256" key="1">
    <source>
        <dbReference type="ARBA" id="ARBA00001426"/>
    </source>
</evidence>
<dbReference type="AlphaFoldDB" id="A0A934K7X9"/>
<dbReference type="GO" id="GO:0008872">
    <property type="term" value="F:glucarate dehydratase activity"/>
    <property type="evidence" value="ECO:0007669"/>
    <property type="project" value="UniProtKB-EC"/>
</dbReference>
<name>A0A934K7X9_9BACT</name>
<dbReference type="PANTHER" id="PTHR48080:SF4">
    <property type="entry name" value="GLUCARATE DEHYDRATASE"/>
    <property type="match status" value="1"/>
</dbReference>
<dbReference type="Pfam" id="PF02746">
    <property type="entry name" value="MR_MLE_N"/>
    <property type="match status" value="1"/>
</dbReference>
<evidence type="ECO:0000259" key="4">
    <source>
        <dbReference type="SMART" id="SM00922"/>
    </source>
</evidence>
<dbReference type="InterPro" id="IPR029065">
    <property type="entry name" value="Enolase_C-like"/>
</dbReference>
<dbReference type="InterPro" id="IPR036849">
    <property type="entry name" value="Enolase-like_C_sf"/>
</dbReference>
<evidence type="ECO:0000256" key="3">
    <source>
        <dbReference type="ARBA" id="ARBA00011973"/>
    </source>
</evidence>
<dbReference type="Pfam" id="PF13378">
    <property type="entry name" value="MR_MLE_C"/>
    <property type="match status" value="1"/>
</dbReference>
<comment type="catalytic activity">
    <reaction evidence="1">
        <text>D-glucarate = 5-dehydro-4-deoxy-D-glucarate + H2O</text>
        <dbReference type="Rhea" id="RHEA:14573"/>
        <dbReference type="ChEBI" id="CHEBI:15377"/>
        <dbReference type="ChEBI" id="CHEBI:30612"/>
        <dbReference type="ChEBI" id="CHEBI:42819"/>
        <dbReference type="EC" id="4.2.1.40"/>
    </reaction>
</comment>
<dbReference type="InterPro" id="IPR013341">
    <property type="entry name" value="Mandelate_racemase_N_dom"/>
</dbReference>
<comment type="caution">
    <text evidence="5">The sequence shown here is derived from an EMBL/GenBank/DDBJ whole genome shotgun (WGS) entry which is preliminary data.</text>
</comment>
<dbReference type="EC" id="4.2.1.40" evidence="3"/>
<proteinExistence type="predicted"/>
<evidence type="ECO:0000313" key="6">
    <source>
        <dbReference type="Proteomes" id="UP000620075"/>
    </source>
</evidence>
<dbReference type="EMBL" id="JAEKNQ010000036">
    <property type="protein sequence ID" value="MBJ7603386.1"/>
    <property type="molecule type" value="Genomic_DNA"/>
</dbReference>
<sequence length="364" mass="37537">MTGQIEKLEMASVVVSPRTTWTLVRLAAGGETGLGECSDGGTSHELKEALRLASPAVIGSETTGAEQIAGEVLAALSSAVKPLLASTVAGAVELACLDLLAKLEDQPLWKLLGGTDPGPVDLYANINRGASPRTPGGFAALGAKAVTDGFRALKCAPFDDPANGAALAKSGLAVVEAIRAAVGPEVRVMVDVHNRLPMEGVVAILPDLERLEIAWLEDAVALDQPDELRYLSTLTCIPLAGGEMCSQPDLLQPSLGKGGLRIVLPDVKHAGGLLAARRLAQLAASQGAEVSPHNPTSPVGCAGSLQLAALVPSLSVLEFAYGEVGWRPVCVLPEERPLAGRLTVPAGPGLGITTNPKFIEFRSL</sequence>
<dbReference type="CDD" id="cd03316">
    <property type="entry name" value="MR_like"/>
    <property type="match status" value="1"/>
</dbReference>
<dbReference type="InterPro" id="IPR034593">
    <property type="entry name" value="DgoD-like"/>
</dbReference>
<protein>
    <recommendedName>
        <fullName evidence="3">glucarate dehydratase</fullName>
        <ecNumber evidence="3">4.2.1.40</ecNumber>
    </recommendedName>
</protein>
<dbReference type="InterPro" id="IPR013342">
    <property type="entry name" value="Mandelate_racemase_C"/>
</dbReference>
<dbReference type="PANTHER" id="PTHR48080">
    <property type="entry name" value="D-GALACTONATE DEHYDRATASE-RELATED"/>
    <property type="match status" value="1"/>
</dbReference>
<organism evidence="5 6">
    <name type="scientific">Candidatus Dormiibacter inghamiae</name>
    <dbReference type="NCBI Taxonomy" id="3127013"/>
    <lineage>
        <taxon>Bacteria</taxon>
        <taxon>Bacillati</taxon>
        <taxon>Candidatus Dormiibacterota</taxon>
        <taxon>Candidatus Dormibacteria</taxon>
        <taxon>Candidatus Dormibacterales</taxon>
        <taxon>Candidatus Dormibacteraceae</taxon>
        <taxon>Candidatus Dormiibacter</taxon>
    </lineage>
</organism>
<dbReference type="InterPro" id="IPR029017">
    <property type="entry name" value="Enolase-like_N"/>
</dbReference>
<feature type="domain" description="Mandelate racemase/muconate lactonizing enzyme C-terminal" evidence="4">
    <location>
        <begin position="135"/>
        <end position="238"/>
    </location>
</feature>
<dbReference type="SUPFAM" id="SSF54826">
    <property type="entry name" value="Enolase N-terminal domain-like"/>
    <property type="match status" value="1"/>
</dbReference>
<evidence type="ECO:0000313" key="5">
    <source>
        <dbReference type="EMBL" id="MBJ7603386.1"/>
    </source>
</evidence>
<dbReference type="SUPFAM" id="SSF51604">
    <property type="entry name" value="Enolase C-terminal domain-like"/>
    <property type="match status" value="1"/>
</dbReference>
<dbReference type="Gene3D" id="3.20.20.120">
    <property type="entry name" value="Enolase-like C-terminal domain"/>
    <property type="match status" value="1"/>
</dbReference>
<comment type="pathway">
    <text evidence="2">Carbohydrate acid metabolism; D-glucarate degradation; 2,5-dioxopentanoate from D-glucarate: step 1/2.</text>
</comment>
<evidence type="ECO:0000256" key="2">
    <source>
        <dbReference type="ARBA" id="ARBA00005183"/>
    </source>
</evidence>
<dbReference type="Proteomes" id="UP000620075">
    <property type="component" value="Unassembled WGS sequence"/>
</dbReference>
<accession>A0A934K7X9</accession>
<reference evidence="5 6" key="1">
    <citation type="submission" date="2020-10" db="EMBL/GenBank/DDBJ databases">
        <title>Ca. Dormibacterota MAGs.</title>
        <authorList>
            <person name="Montgomery K."/>
        </authorList>
    </citation>
    <scope>NUCLEOTIDE SEQUENCE [LARGE SCALE GENOMIC DNA]</scope>
    <source>
        <strain evidence="5">SC8811_S16_3</strain>
    </source>
</reference>